<reference evidence="2" key="1">
    <citation type="journal article" date="2020" name="G3 (Bethesda)">
        <title>High-Quality Assemblies for Three Invasive Social Wasps from the &lt;i&gt;Vespula&lt;/i&gt; Genus.</title>
        <authorList>
            <person name="Harrop T.W.R."/>
            <person name="Guhlin J."/>
            <person name="McLaughlin G.M."/>
            <person name="Permina E."/>
            <person name="Stockwell P."/>
            <person name="Gilligan J."/>
            <person name="Le Lec M.F."/>
            <person name="Gruber M.A.M."/>
            <person name="Quinn O."/>
            <person name="Lovegrove M."/>
            <person name="Duncan E.J."/>
            <person name="Remnant E.J."/>
            <person name="Van Eeckhoven J."/>
            <person name="Graham B."/>
            <person name="Knapp R.A."/>
            <person name="Langford K.W."/>
            <person name="Kronenberg Z."/>
            <person name="Press M.O."/>
            <person name="Eacker S.M."/>
            <person name="Wilson-Rankin E.E."/>
            <person name="Purcell J."/>
            <person name="Lester P.J."/>
            <person name="Dearden P.K."/>
        </authorList>
    </citation>
    <scope>NUCLEOTIDE SEQUENCE</scope>
    <source>
        <strain evidence="2">Marl-1</strain>
    </source>
</reference>
<evidence type="ECO:0000256" key="1">
    <source>
        <dbReference type="SAM" id="MobiDB-lite"/>
    </source>
</evidence>
<evidence type="ECO:0000313" key="2">
    <source>
        <dbReference type="EMBL" id="KAF7412565.1"/>
    </source>
</evidence>
<name>A0A834NKN4_VESVU</name>
<feature type="compositionally biased region" description="Basic and acidic residues" evidence="1">
    <location>
        <begin position="1"/>
        <end position="12"/>
    </location>
</feature>
<protein>
    <submittedName>
        <fullName evidence="2">Uncharacterized protein</fullName>
    </submittedName>
</protein>
<feature type="compositionally biased region" description="Polar residues" evidence="1">
    <location>
        <begin position="34"/>
        <end position="45"/>
    </location>
</feature>
<dbReference type="EMBL" id="JACSEA010000001">
    <property type="protein sequence ID" value="KAF7412565.1"/>
    <property type="molecule type" value="Genomic_DNA"/>
</dbReference>
<accession>A0A834NKN4</accession>
<gene>
    <name evidence="2" type="ORF">HZH66_001461</name>
</gene>
<evidence type="ECO:0000313" key="3">
    <source>
        <dbReference type="Proteomes" id="UP000614350"/>
    </source>
</evidence>
<dbReference type="AlphaFoldDB" id="A0A834NKN4"/>
<dbReference type="Proteomes" id="UP000614350">
    <property type="component" value="Unassembled WGS sequence"/>
</dbReference>
<organism evidence="2 3">
    <name type="scientific">Vespula vulgaris</name>
    <name type="common">Yellow jacket</name>
    <name type="synonym">Wasp</name>
    <dbReference type="NCBI Taxonomy" id="7454"/>
    <lineage>
        <taxon>Eukaryota</taxon>
        <taxon>Metazoa</taxon>
        <taxon>Ecdysozoa</taxon>
        <taxon>Arthropoda</taxon>
        <taxon>Hexapoda</taxon>
        <taxon>Insecta</taxon>
        <taxon>Pterygota</taxon>
        <taxon>Neoptera</taxon>
        <taxon>Endopterygota</taxon>
        <taxon>Hymenoptera</taxon>
        <taxon>Apocrita</taxon>
        <taxon>Aculeata</taxon>
        <taxon>Vespoidea</taxon>
        <taxon>Vespidae</taxon>
        <taxon>Vespinae</taxon>
        <taxon>Vespula</taxon>
    </lineage>
</organism>
<proteinExistence type="predicted"/>
<feature type="region of interest" description="Disordered" evidence="1">
    <location>
        <begin position="1"/>
        <end position="45"/>
    </location>
</feature>
<keyword evidence="3" id="KW-1185">Reference proteome</keyword>
<sequence length="90" mass="10042">MKLTRHLPEHVLDYTPLSAQRSTKSSRSEAEASNPRTDSYSNPENTLVDARFGVAEDKMREPFAHPPYLGVASWRVARRQVETTEGGAGQ</sequence>
<comment type="caution">
    <text evidence="2">The sequence shown here is derived from an EMBL/GenBank/DDBJ whole genome shotgun (WGS) entry which is preliminary data.</text>
</comment>